<feature type="domain" description="Protein MGARP N-terminal" evidence="3">
    <location>
        <begin position="1"/>
        <end position="193"/>
    </location>
</feature>
<dbReference type="Proteomes" id="UP000002280">
    <property type="component" value="Chromosome 5"/>
</dbReference>
<evidence type="ECO:0000259" key="3">
    <source>
        <dbReference type="Pfam" id="PF14962"/>
    </source>
</evidence>
<dbReference type="OMA" id="YAYKTIT"/>
<evidence type="ECO:0000256" key="2">
    <source>
        <dbReference type="SAM" id="Phobius"/>
    </source>
</evidence>
<accession>F6UJ52</accession>
<dbReference type="Bgee" id="ENSMODG00000025548">
    <property type="expression patterns" value="Expressed in kidney and 5 other cell types or tissues"/>
</dbReference>
<proteinExistence type="predicted"/>
<dbReference type="Pfam" id="PF14962">
    <property type="entry name" value="AIF-MLS"/>
    <property type="match status" value="1"/>
</dbReference>
<sequence>MYLRRAVGKTLTLPLRTAPSSPPLLWKHASLREMSSKKAPGSAGSNMIYYLFVGVTFSAGGYYAYRTVTSDQARYTERINNMQMRSAMRDSPPEMLQPPDEEVKPMETSEACSEAPNDASTLEAGLATVEENVDLKDAALEEAPATSEEAGPEEAPATSEEAGPEEAPATSEEAGPEEAPATSEESGPEEAPATSEESGPEEALATSEEAGPEEAPATSEEAGQEEAPATSEEAGPEEAPEVSVKTDPEISEAAIVSAESEPEVTDAAMLEAAEVSDKAPEAEEALAADTEIEEEKKSPPETETCAEAEL</sequence>
<feature type="compositionally biased region" description="Acidic residues" evidence="1">
    <location>
        <begin position="282"/>
        <end position="293"/>
    </location>
</feature>
<dbReference type="GO" id="GO:1904115">
    <property type="term" value="C:axon cytoplasm"/>
    <property type="evidence" value="ECO:0007669"/>
    <property type="project" value="GOC"/>
</dbReference>
<organism evidence="4 5">
    <name type="scientific">Monodelphis domestica</name>
    <name type="common">Gray short-tailed opossum</name>
    <dbReference type="NCBI Taxonomy" id="13616"/>
    <lineage>
        <taxon>Eukaryota</taxon>
        <taxon>Metazoa</taxon>
        <taxon>Chordata</taxon>
        <taxon>Craniata</taxon>
        <taxon>Vertebrata</taxon>
        <taxon>Euteleostomi</taxon>
        <taxon>Mammalia</taxon>
        <taxon>Metatheria</taxon>
        <taxon>Didelphimorphia</taxon>
        <taxon>Didelphidae</taxon>
        <taxon>Monodelphis</taxon>
    </lineage>
</organism>
<name>F6UJ52_MONDO</name>
<feature type="region of interest" description="Disordered" evidence="1">
    <location>
        <begin position="86"/>
        <end position="248"/>
    </location>
</feature>
<evidence type="ECO:0000256" key="1">
    <source>
        <dbReference type="SAM" id="MobiDB-lite"/>
    </source>
</evidence>
<reference evidence="4" key="3">
    <citation type="submission" date="2025-09" db="UniProtKB">
        <authorList>
            <consortium name="Ensembl"/>
        </authorList>
    </citation>
    <scope>IDENTIFICATION</scope>
</reference>
<dbReference type="STRING" id="13616.ENSMODP00000038337"/>
<dbReference type="KEGG" id="mdo:103103236"/>
<dbReference type="InParanoid" id="F6UJ52"/>
<dbReference type="GO" id="GO:0008089">
    <property type="term" value="P:anterograde axonal transport"/>
    <property type="evidence" value="ECO:0007669"/>
    <property type="project" value="InterPro"/>
</dbReference>
<dbReference type="PANTHER" id="PTHR22910:SF6">
    <property type="entry name" value="PROTEIN MGARP"/>
    <property type="match status" value="1"/>
</dbReference>
<reference evidence="4" key="2">
    <citation type="submission" date="2025-08" db="UniProtKB">
        <authorList>
            <consortium name="Ensembl"/>
        </authorList>
    </citation>
    <scope>IDENTIFICATION</scope>
</reference>
<dbReference type="PANTHER" id="PTHR22910">
    <property type="entry name" value="PROTEIN MGARP"/>
    <property type="match status" value="1"/>
</dbReference>
<keyword evidence="5" id="KW-1185">Reference proteome</keyword>
<keyword evidence="2" id="KW-0812">Transmembrane</keyword>
<dbReference type="InterPro" id="IPR026093">
    <property type="entry name" value="MGARP"/>
</dbReference>
<keyword evidence="2" id="KW-0472">Membrane</keyword>
<dbReference type="InterPro" id="IPR032773">
    <property type="entry name" value="MGARP_N"/>
</dbReference>
<feature type="transmembrane region" description="Helical" evidence="2">
    <location>
        <begin position="47"/>
        <end position="65"/>
    </location>
</feature>
<dbReference type="GO" id="GO:0005741">
    <property type="term" value="C:mitochondrial outer membrane"/>
    <property type="evidence" value="ECO:0000318"/>
    <property type="project" value="GO_Central"/>
</dbReference>
<evidence type="ECO:0000313" key="5">
    <source>
        <dbReference type="Proteomes" id="UP000002280"/>
    </source>
</evidence>
<protein>
    <submittedName>
        <fullName evidence="4">Mitochondria localized glutamic acid rich protein</fullName>
    </submittedName>
</protein>
<keyword evidence="2" id="KW-1133">Transmembrane helix</keyword>
<evidence type="ECO:0000313" key="4">
    <source>
        <dbReference type="Ensembl" id="ENSMODP00000038337.2"/>
    </source>
</evidence>
<dbReference type="HOGENOM" id="CLU_088276_0_0_1"/>
<feature type="region of interest" description="Disordered" evidence="1">
    <location>
        <begin position="273"/>
        <end position="310"/>
    </location>
</feature>
<reference evidence="4 5" key="1">
    <citation type="journal article" date="2007" name="Nature">
        <title>Genome of the marsupial Monodelphis domestica reveals innovation in non-coding sequences.</title>
        <authorList>
            <person name="Mikkelsen T.S."/>
            <person name="Wakefield M.J."/>
            <person name="Aken B."/>
            <person name="Amemiya C.T."/>
            <person name="Chang J.L."/>
            <person name="Duke S."/>
            <person name="Garber M."/>
            <person name="Gentles A.J."/>
            <person name="Goodstadt L."/>
            <person name="Heger A."/>
            <person name="Jurka J."/>
            <person name="Kamal M."/>
            <person name="Mauceli E."/>
            <person name="Searle S.M."/>
            <person name="Sharpe T."/>
            <person name="Baker M.L."/>
            <person name="Batzer M.A."/>
            <person name="Benos P.V."/>
            <person name="Belov K."/>
            <person name="Clamp M."/>
            <person name="Cook A."/>
            <person name="Cuff J."/>
            <person name="Das R."/>
            <person name="Davidow L."/>
            <person name="Deakin J.E."/>
            <person name="Fazzari M.J."/>
            <person name="Glass J.L."/>
            <person name="Grabherr M."/>
            <person name="Greally J.M."/>
            <person name="Gu W."/>
            <person name="Hore T.A."/>
            <person name="Huttley G.A."/>
            <person name="Kleber M."/>
            <person name="Jirtle R.L."/>
            <person name="Koina E."/>
            <person name="Lee J.T."/>
            <person name="Mahony S."/>
            <person name="Marra M.A."/>
            <person name="Miller R.D."/>
            <person name="Nicholls R.D."/>
            <person name="Oda M."/>
            <person name="Papenfuss A.T."/>
            <person name="Parra Z.E."/>
            <person name="Pollock D.D."/>
            <person name="Ray D.A."/>
            <person name="Schein J.E."/>
            <person name="Speed T.P."/>
            <person name="Thompson K."/>
            <person name="VandeBerg J.L."/>
            <person name="Wade C.M."/>
            <person name="Walker J.A."/>
            <person name="Waters P.D."/>
            <person name="Webber C."/>
            <person name="Weidman J.R."/>
            <person name="Xie X."/>
            <person name="Zody M.C."/>
            <person name="Baldwin J."/>
            <person name="Abdouelleil A."/>
            <person name="Abdulkadir J."/>
            <person name="Abebe A."/>
            <person name="Abera B."/>
            <person name="Abreu J."/>
            <person name="Acer S.C."/>
            <person name="Aftuck L."/>
            <person name="Alexander A."/>
            <person name="An P."/>
            <person name="Anderson E."/>
            <person name="Anderson S."/>
            <person name="Arachi H."/>
            <person name="Azer M."/>
            <person name="Bachantsang P."/>
            <person name="Barry A."/>
            <person name="Bayul T."/>
            <person name="Berlin A."/>
            <person name="Bessette D."/>
            <person name="Bloom T."/>
            <person name="Bloom T."/>
            <person name="Boguslavskiy L."/>
            <person name="Bonnet C."/>
            <person name="Boukhgalter B."/>
            <person name="Bourzgui I."/>
            <person name="Brown A."/>
            <person name="Cahill P."/>
            <person name="Channer S."/>
            <person name="Cheshatsang Y."/>
            <person name="Chuda L."/>
            <person name="Citroen M."/>
            <person name="Collymore A."/>
            <person name="Cooke P."/>
            <person name="Costello M."/>
            <person name="D'Aco K."/>
            <person name="Daza R."/>
            <person name="De Haan G."/>
            <person name="DeGray S."/>
            <person name="DeMaso C."/>
            <person name="Dhargay N."/>
            <person name="Dooley K."/>
            <person name="Dooley E."/>
            <person name="Doricent M."/>
            <person name="Dorje P."/>
            <person name="Dorjee K."/>
            <person name="Dupes A."/>
            <person name="Elong R."/>
            <person name="Falk J."/>
            <person name="Farina A."/>
            <person name="Faro S."/>
            <person name="Ferguson D."/>
            <person name="Fisher S."/>
            <person name="Foley C.D."/>
            <person name="Franke A."/>
            <person name="Friedrich D."/>
            <person name="Gadbois L."/>
            <person name="Gearin G."/>
            <person name="Gearin C.R."/>
            <person name="Giannoukos G."/>
            <person name="Goode T."/>
            <person name="Graham J."/>
            <person name="Grandbois E."/>
            <person name="Grewal S."/>
            <person name="Gyaltsen K."/>
            <person name="Hafez N."/>
            <person name="Hagos B."/>
            <person name="Hall J."/>
            <person name="Henson C."/>
            <person name="Hollinger A."/>
            <person name="Honan T."/>
            <person name="Huard M.D."/>
            <person name="Hughes L."/>
            <person name="Hurhula B."/>
            <person name="Husby M.E."/>
            <person name="Kamat A."/>
            <person name="Kanga B."/>
            <person name="Kashin S."/>
            <person name="Khazanovich D."/>
            <person name="Kisner P."/>
            <person name="Lance K."/>
            <person name="Lara M."/>
            <person name="Lee W."/>
            <person name="Lennon N."/>
            <person name="Letendre F."/>
            <person name="LeVine R."/>
            <person name="Lipovsky A."/>
            <person name="Liu X."/>
            <person name="Liu J."/>
            <person name="Liu S."/>
            <person name="Lokyitsang T."/>
            <person name="Lokyitsang Y."/>
            <person name="Lubonja R."/>
            <person name="Lui A."/>
            <person name="MacDonald P."/>
            <person name="Magnisalis V."/>
            <person name="Maru K."/>
            <person name="Matthews C."/>
            <person name="McCusker W."/>
            <person name="McDonough S."/>
            <person name="Mehta T."/>
            <person name="Meldrim J."/>
            <person name="Meneus L."/>
            <person name="Mihai O."/>
            <person name="Mihalev A."/>
            <person name="Mihova T."/>
            <person name="Mittelman R."/>
            <person name="Mlenga V."/>
            <person name="Montmayeur A."/>
            <person name="Mulrain L."/>
            <person name="Navidi A."/>
            <person name="Naylor J."/>
            <person name="Negash T."/>
            <person name="Nguyen T."/>
            <person name="Nguyen N."/>
            <person name="Nicol R."/>
            <person name="Norbu C."/>
            <person name="Norbu N."/>
            <person name="Novod N."/>
            <person name="O'Neill B."/>
            <person name="Osman S."/>
            <person name="Markiewicz E."/>
            <person name="Oyono O.L."/>
            <person name="Patti C."/>
            <person name="Phunkhang P."/>
            <person name="Pierre F."/>
            <person name="Priest M."/>
            <person name="Raghuraman S."/>
            <person name="Rege F."/>
            <person name="Reyes R."/>
            <person name="Rise C."/>
            <person name="Rogov P."/>
            <person name="Ross K."/>
            <person name="Ryan E."/>
            <person name="Settipalli S."/>
            <person name="Shea T."/>
            <person name="Sherpa N."/>
            <person name="Shi L."/>
            <person name="Shih D."/>
            <person name="Sparrow T."/>
            <person name="Spaulding J."/>
            <person name="Stalker J."/>
            <person name="Stange-Thomann N."/>
            <person name="Stavropoulos S."/>
            <person name="Stone C."/>
            <person name="Strader C."/>
            <person name="Tesfaye S."/>
            <person name="Thomson T."/>
            <person name="Thoulutsang Y."/>
            <person name="Thoulutsang D."/>
            <person name="Topham K."/>
            <person name="Topping I."/>
            <person name="Tsamla T."/>
            <person name="Vassiliev H."/>
            <person name="Vo A."/>
            <person name="Wangchuk T."/>
            <person name="Wangdi T."/>
            <person name="Weiand M."/>
            <person name="Wilkinson J."/>
            <person name="Wilson A."/>
            <person name="Yadav S."/>
            <person name="Young G."/>
            <person name="Yu Q."/>
            <person name="Zembek L."/>
            <person name="Zhong D."/>
            <person name="Zimmer A."/>
            <person name="Zwirko Z."/>
            <person name="Jaffe D.B."/>
            <person name="Alvarez P."/>
            <person name="Brockman W."/>
            <person name="Butler J."/>
            <person name="Chin C."/>
            <person name="Gnerre S."/>
            <person name="MacCallum I."/>
            <person name="Graves J.A."/>
            <person name="Ponting C.P."/>
            <person name="Breen M."/>
            <person name="Samollow P.B."/>
            <person name="Lander E.S."/>
            <person name="Lindblad-Toh K."/>
        </authorList>
    </citation>
    <scope>NUCLEOTIDE SEQUENCE [LARGE SCALE GENOMIC DNA]</scope>
</reference>
<dbReference type="eggNOG" id="ENOG502S6ZU">
    <property type="taxonomic scope" value="Eukaryota"/>
</dbReference>
<dbReference type="GeneTree" id="ENSGT00440000037338"/>
<dbReference type="Ensembl" id="ENSMODT00000039937.3">
    <property type="protein sequence ID" value="ENSMODP00000038337.2"/>
    <property type="gene ID" value="ENSMODG00000025548.3"/>
</dbReference>
<dbReference type="AlphaFoldDB" id="F6UJ52"/>